<accession>A0A927IDE0</accession>
<dbReference type="PANTHER" id="PTHR48086:SF3">
    <property type="entry name" value="SODIUM_PROLINE SYMPORTER"/>
    <property type="match status" value="1"/>
</dbReference>
<feature type="transmembrane region" description="Helical" evidence="14">
    <location>
        <begin position="270"/>
        <end position="292"/>
    </location>
</feature>
<dbReference type="InterPro" id="IPR038377">
    <property type="entry name" value="Na/Glc_symporter_sf"/>
</dbReference>
<keyword evidence="7 14" id="KW-1133">Transmembrane helix</keyword>
<feature type="transmembrane region" description="Helical" evidence="14">
    <location>
        <begin position="156"/>
        <end position="178"/>
    </location>
</feature>
<keyword evidence="8" id="KW-0915">Sodium</keyword>
<feature type="transmembrane region" description="Helical" evidence="14">
    <location>
        <begin position="545"/>
        <end position="566"/>
    </location>
</feature>
<evidence type="ECO:0000256" key="1">
    <source>
        <dbReference type="ARBA" id="ARBA00004651"/>
    </source>
</evidence>
<dbReference type="Proteomes" id="UP000622317">
    <property type="component" value="Unassembled WGS sequence"/>
</dbReference>
<feature type="transmembrane region" description="Helical" evidence="14">
    <location>
        <begin position="228"/>
        <end position="249"/>
    </location>
</feature>
<evidence type="ECO:0000313" key="16">
    <source>
        <dbReference type="Proteomes" id="UP000622317"/>
    </source>
</evidence>
<evidence type="ECO:0000256" key="2">
    <source>
        <dbReference type="ARBA" id="ARBA00006434"/>
    </source>
</evidence>
<dbReference type="CDD" id="cd10322">
    <property type="entry name" value="SLC5sbd"/>
    <property type="match status" value="1"/>
</dbReference>
<evidence type="ECO:0000256" key="14">
    <source>
        <dbReference type="SAM" id="Phobius"/>
    </source>
</evidence>
<feature type="transmembrane region" description="Helical" evidence="14">
    <location>
        <begin position="391"/>
        <end position="409"/>
    </location>
</feature>
<comment type="subcellular location">
    <subcellularLocation>
        <location evidence="1">Cell membrane</location>
        <topology evidence="1">Multi-pass membrane protein</topology>
    </subcellularLocation>
</comment>
<dbReference type="InterPro" id="IPR001734">
    <property type="entry name" value="Na/solute_symporter"/>
</dbReference>
<evidence type="ECO:0000256" key="8">
    <source>
        <dbReference type="ARBA" id="ARBA00023053"/>
    </source>
</evidence>
<comment type="caution">
    <text evidence="15">The sequence shown here is derived from an EMBL/GenBank/DDBJ whole genome shotgun (WGS) entry which is preliminary data.</text>
</comment>
<dbReference type="EMBL" id="JACYFG010000002">
    <property type="protein sequence ID" value="MBD5777882.1"/>
    <property type="molecule type" value="Genomic_DNA"/>
</dbReference>
<keyword evidence="4" id="KW-1003">Cell membrane</keyword>
<name>A0A927IDE0_9BACT</name>
<keyword evidence="11" id="KW-0739">Sodium transport</keyword>
<evidence type="ECO:0000256" key="4">
    <source>
        <dbReference type="ARBA" id="ARBA00022475"/>
    </source>
</evidence>
<feature type="transmembrane region" description="Helical" evidence="14">
    <location>
        <begin position="360"/>
        <end position="379"/>
    </location>
</feature>
<keyword evidence="10 14" id="KW-0472">Membrane</keyword>
<keyword evidence="5 14" id="KW-0812">Transmembrane</keyword>
<organism evidence="15 16">
    <name type="scientific">Pelagicoccus enzymogenes</name>
    <dbReference type="NCBI Taxonomy" id="2773457"/>
    <lineage>
        <taxon>Bacteria</taxon>
        <taxon>Pseudomonadati</taxon>
        <taxon>Verrucomicrobiota</taxon>
        <taxon>Opitutia</taxon>
        <taxon>Puniceicoccales</taxon>
        <taxon>Pelagicoccaceae</taxon>
        <taxon>Pelagicoccus</taxon>
    </lineage>
</organism>
<keyword evidence="3" id="KW-0813">Transport</keyword>
<dbReference type="PANTHER" id="PTHR48086">
    <property type="entry name" value="SODIUM/PROLINE SYMPORTER-RELATED"/>
    <property type="match status" value="1"/>
</dbReference>
<feature type="transmembrane region" description="Helical" evidence="14">
    <location>
        <begin position="416"/>
        <end position="441"/>
    </location>
</feature>
<feature type="transmembrane region" description="Helical" evidence="14">
    <location>
        <begin position="6"/>
        <end position="25"/>
    </location>
</feature>
<evidence type="ECO:0000256" key="10">
    <source>
        <dbReference type="ARBA" id="ARBA00023136"/>
    </source>
</evidence>
<protein>
    <submittedName>
        <fullName evidence="15">Sodium:solute symporter family protein</fullName>
    </submittedName>
</protein>
<evidence type="ECO:0000256" key="13">
    <source>
        <dbReference type="RuleBase" id="RU362091"/>
    </source>
</evidence>
<dbReference type="GO" id="GO:0006814">
    <property type="term" value="P:sodium ion transport"/>
    <property type="evidence" value="ECO:0007669"/>
    <property type="project" value="UniProtKB-KW"/>
</dbReference>
<feature type="transmembrane region" description="Helical" evidence="14">
    <location>
        <begin position="312"/>
        <end position="339"/>
    </location>
</feature>
<sequence length="568" mass="62306">MLGIGFLNLVVLIAYLLGVTLLGTLSMRKIKGMSDFIMPRRFGKWMMTMHAFGSGTHSDQAVSVASKTYTNGLSGIWYQWLYLFGTPFYWLIAPMMRRFRALTTADIFELRYNRSVAMLYSVISIGMMVTTIGLMLKGSGAVISGASGGVISPNIAIILMTVLFVGYGTAGGLGGAIVTDFVQGIMTIIFSFLLLPFVLSATGGMQGVRQTVADPQVFSLVAPSEIGFFYIVAIAINGLIGIVTQPHILSSCAAGKTEREGQFGFVVGSFTKRFCTVAWCLTGLAGIAYYAGQDIDPDHLYGMLSREFFPEIMPGLLGLFIATLLASVMSSCDSFMISASALFTENIYKPLRSKKSDRHYLWAARAMSVVVVLLGVLYAYSLSGVIEGLEFLWKIGPMMGIAFWLGLFWRRTTSAAAWASTLTALMVWWLSSQPFFASWLAHFDFARSWRIVVETQGTTEIYLPWQMTAYLSLGFLVGIATSFCTQRTAAEKLDRYYALQRTPVLEQEDNSALPCTLPEGTQPLPRKTLFPNTELELSLPSKRSLVGFAAGWLCVAAIILSLYWIAAA</sequence>
<evidence type="ECO:0000313" key="15">
    <source>
        <dbReference type="EMBL" id="MBD5777882.1"/>
    </source>
</evidence>
<dbReference type="AlphaFoldDB" id="A0A927IDE0"/>
<dbReference type="GO" id="GO:0015293">
    <property type="term" value="F:symporter activity"/>
    <property type="evidence" value="ECO:0007669"/>
    <property type="project" value="UniProtKB-KW"/>
</dbReference>
<proteinExistence type="inferred from homology"/>
<dbReference type="Gene3D" id="1.20.1730.10">
    <property type="entry name" value="Sodium/glucose cotransporter"/>
    <property type="match status" value="1"/>
</dbReference>
<evidence type="ECO:0000256" key="6">
    <source>
        <dbReference type="ARBA" id="ARBA00022847"/>
    </source>
</evidence>
<dbReference type="PROSITE" id="PS50283">
    <property type="entry name" value="NA_SOLUT_SYMP_3"/>
    <property type="match status" value="1"/>
</dbReference>
<dbReference type="InterPro" id="IPR050277">
    <property type="entry name" value="Sodium:Solute_Symporter"/>
</dbReference>
<evidence type="ECO:0000256" key="7">
    <source>
        <dbReference type="ARBA" id="ARBA00022989"/>
    </source>
</evidence>
<dbReference type="Pfam" id="PF00474">
    <property type="entry name" value="SSF"/>
    <property type="match status" value="1"/>
</dbReference>
<evidence type="ECO:0000256" key="11">
    <source>
        <dbReference type="ARBA" id="ARBA00023201"/>
    </source>
</evidence>
<evidence type="ECO:0000256" key="12">
    <source>
        <dbReference type="ARBA" id="ARBA00033708"/>
    </source>
</evidence>
<feature type="transmembrane region" description="Helical" evidence="14">
    <location>
        <begin position="461"/>
        <end position="485"/>
    </location>
</feature>
<keyword evidence="6" id="KW-0769">Symport</keyword>
<feature type="transmembrane region" description="Helical" evidence="14">
    <location>
        <begin position="117"/>
        <end position="136"/>
    </location>
</feature>
<dbReference type="GO" id="GO:0005886">
    <property type="term" value="C:plasma membrane"/>
    <property type="evidence" value="ECO:0007669"/>
    <property type="project" value="UniProtKB-SubCell"/>
</dbReference>
<feature type="transmembrane region" description="Helical" evidence="14">
    <location>
        <begin position="77"/>
        <end position="96"/>
    </location>
</feature>
<dbReference type="RefSeq" id="WP_191615014.1">
    <property type="nucleotide sequence ID" value="NZ_JACYFG010000002.1"/>
</dbReference>
<reference evidence="15" key="1">
    <citation type="submission" date="2020-09" db="EMBL/GenBank/DDBJ databases">
        <title>Pelagicoccus enzymogenes sp. nov. with an EPS production, isolated from marine sediment.</title>
        <authorList>
            <person name="Feng X."/>
        </authorList>
    </citation>
    <scope>NUCLEOTIDE SEQUENCE</scope>
    <source>
        <strain evidence="15">NFK12</strain>
    </source>
</reference>
<feature type="transmembrane region" description="Helical" evidence="14">
    <location>
        <begin position="185"/>
        <end position="208"/>
    </location>
</feature>
<evidence type="ECO:0000256" key="5">
    <source>
        <dbReference type="ARBA" id="ARBA00022692"/>
    </source>
</evidence>
<comment type="catalytic activity">
    <reaction evidence="12">
        <text>L-proline(in) + Na(+)(in) = L-proline(out) + Na(+)(out)</text>
        <dbReference type="Rhea" id="RHEA:28967"/>
        <dbReference type="ChEBI" id="CHEBI:29101"/>
        <dbReference type="ChEBI" id="CHEBI:60039"/>
    </reaction>
</comment>
<gene>
    <name evidence="15" type="ORF">IEN85_00045</name>
</gene>
<evidence type="ECO:0000256" key="9">
    <source>
        <dbReference type="ARBA" id="ARBA00023065"/>
    </source>
</evidence>
<evidence type="ECO:0000256" key="3">
    <source>
        <dbReference type="ARBA" id="ARBA00022448"/>
    </source>
</evidence>
<comment type="similarity">
    <text evidence="2 13">Belongs to the sodium:solute symporter (SSF) (TC 2.A.21) family.</text>
</comment>
<keyword evidence="9" id="KW-0406">Ion transport</keyword>
<keyword evidence="16" id="KW-1185">Reference proteome</keyword>